<organism evidence="4 5">
    <name type="scientific">Prevotella communis</name>
    <dbReference type="NCBI Taxonomy" id="2913614"/>
    <lineage>
        <taxon>Bacteria</taxon>
        <taxon>Pseudomonadati</taxon>
        <taxon>Bacteroidota</taxon>
        <taxon>Bacteroidia</taxon>
        <taxon>Bacteroidales</taxon>
        <taxon>Prevotellaceae</taxon>
        <taxon>Prevotella</taxon>
    </lineage>
</organism>
<evidence type="ECO:0000313" key="5">
    <source>
        <dbReference type="Proteomes" id="UP000198779"/>
    </source>
</evidence>
<dbReference type="RefSeq" id="WP_091816464.1">
    <property type="nucleotide sequence ID" value="NZ_CP091792.1"/>
</dbReference>
<dbReference type="InterPro" id="IPR036514">
    <property type="entry name" value="SGNH_hydro_sf"/>
</dbReference>
<keyword evidence="5" id="KW-1185">Reference proteome</keyword>
<feature type="domain" description="Sialate O-acetylesterase" evidence="3">
    <location>
        <begin position="419"/>
        <end position="520"/>
    </location>
</feature>
<gene>
    <name evidence="4" type="ORF">SAMN04487901_10620</name>
</gene>
<dbReference type="InterPro" id="IPR005181">
    <property type="entry name" value="SASA"/>
</dbReference>
<dbReference type="Gene3D" id="2.60.120.260">
    <property type="entry name" value="Galactose-binding domain-like"/>
    <property type="match status" value="1"/>
</dbReference>
<keyword evidence="1" id="KW-0378">Hydrolase</keyword>
<feature type="domain" description="Sialate O-acetylesterase" evidence="3">
    <location>
        <begin position="114"/>
        <end position="221"/>
    </location>
</feature>
<dbReference type="Pfam" id="PF03629">
    <property type="entry name" value="SASA"/>
    <property type="match status" value="2"/>
</dbReference>
<dbReference type="SUPFAM" id="SSF49785">
    <property type="entry name" value="Galactose-binding domain-like"/>
    <property type="match status" value="1"/>
</dbReference>
<evidence type="ECO:0000256" key="2">
    <source>
        <dbReference type="SAM" id="SignalP"/>
    </source>
</evidence>
<evidence type="ECO:0000256" key="1">
    <source>
        <dbReference type="ARBA" id="ARBA00022801"/>
    </source>
</evidence>
<dbReference type="Gene3D" id="3.40.50.1110">
    <property type="entry name" value="SGNH hydrolase"/>
    <property type="match status" value="2"/>
</dbReference>
<evidence type="ECO:0000259" key="3">
    <source>
        <dbReference type="Pfam" id="PF03629"/>
    </source>
</evidence>
<proteinExistence type="predicted"/>
<dbReference type="PANTHER" id="PTHR22901">
    <property type="entry name" value="SIALATE O-ACETYLESTERASE"/>
    <property type="match status" value="1"/>
</dbReference>
<evidence type="ECO:0000313" key="4">
    <source>
        <dbReference type="EMBL" id="SDG60305.1"/>
    </source>
</evidence>
<dbReference type="InterPro" id="IPR013783">
    <property type="entry name" value="Ig-like_fold"/>
</dbReference>
<dbReference type="InterPro" id="IPR008979">
    <property type="entry name" value="Galactose-bd-like_sf"/>
</dbReference>
<dbReference type="STRING" id="645274.SAMN04487901_10620"/>
<dbReference type="AlphaFoldDB" id="A0A1G7VKH4"/>
<dbReference type="GO" id="GO:0001681">
    <property type="term" value="F:sialate O-acetylesterase activity"/>
    <property type="evidence" value="ECO:0007669"/>
    <property type="project" value="InterPro"/>
</dbReference>
<dbReference type="SUPFAM" id="SSF52266">
    <property type="entry name" value="SGNH hydrolase"/>
    <property type="match status" value="1"/>
</dbReference>
<dbReference type="Proteomes" id="UP000198779">
    <property type="component" value="Unassembled WGS sequence"/>
</dbReference>
<dbReference type="InterPro" id="IPR039329">
    <property type="entry name" value="SIAE"/>
</dbReference>
<accession>A0A1G7VKH4</accession>
<reference evidence="5" key="1">
    <citation type="submission" date="2016-10" db="EMBL/GenBank/DDBJ databases">
        <authorList>
            <person name="Varghese N."/>
            <person name="Submissions S."/>
        </authorList>
    </citation>
    <scope>NUCLEOTIDE SEQUENCE [LARGE SCALE GENOMIC DNA]</scope>
    <source>
        <strain evidence="5">BP1-148</strain>
    </source>
</reference>
<dbReference type="PANTHER" id="PTHR22901:SF0">
    <property type="entry name" value="SIALATE O-ACETYLESTERASE"/>
    <property type="match status" value="1"/>
</dbReference>
<name>A0A1G7VKH4_9BACT</name>
<feature type="chain" id="PRO_5011529071" evidence="2">
    <location>
        <begin position="21"/>
        <end position="644"/>
    </location>
</feature>
<dbReference type="Gene3D" id="2.60.40.10">
    <property type="entry name" value="Immunoglobulins"/>
    <property type="match status" value="1"/>
</dbReference>
<protein>
    <submittedName>
        <fullName evidence="4">Sialate O-acetylesterase</fullName>
    </submittedName>
</protein>
<dbReference type="GO" id="GO:0005975">
    <property type="term" value="P:carbohydrate metabolic process"/>
    <property type="evidence" value="ECO:0007669"/>
    <property type="project" value="TreeGrafter"/>
</dbReference>
<keyword evidence="2" id="KW-0732">Signal</keyword>
<feature type="signal peptide" evidence="2">
    <location>
        <begin position="1"/>
        <end position="20"/>
    </location>
</feature>
<sequence>MRKASFLLIALLVSAVVGNAKVRLPQIFQSGMVLQRGTTVPVWGQADAGETVVVKLNKKTATAVADDNGKWRVNLPAMKAGGPYVMSIESKTNHTSHLSPLSSHIELSDVWLGDVWLCTGQSNMETTLERVSPQYPDELNDSNAMVRLFHVQYQTDTHGPSADLRPTSWKKLNRENAWRFSSIGYFLGKQLQREKGVAQGVIESAWGGTPIEAWIAADTLEKHFPLYYKQMQLYQNDEYVAAQQKAGAQAEQQWQIILNANDPGLRKYTELSYDDSDWTEVNQYRLSTKREWIGSLWLRQHVQIDAKHAGKKAQLLLGTLYDCDYTYINGKLVGNTGYQYPPRRYQVPEGLLREGDNVITVRFVNKSGMPYFVKEKPYKFVFGKDDEQPLGEQWLLREGAEMPRSIGMGVSLQNQPSTLFNGMIHPMAPFAVAGVVWYQGESNTGMRQAEEYAPMLRLLMANWRQAFERPQMPFVIVQLANYMAFVEHPQNTGWSRVREAQRVVATEDPYAELALTIDLGETVDIHPLRKKEVAQRIALDFERLVYGKKVQLAPKVLKAESQDGKVVLTLDQNMQPGAVKYFELADEKGVFCNVEATLSGSQIVITSPFAAPKAVRYAWKDNPLGVNAYGINGLPLSPFEIRLK</sequence>
<dbReference type="EMBL" id="FNCQ01000006">
    <property type="protein sequence ID" value="SDG60305.1"/>
    <property type="molecule type" value="Genomic_DNA"/>
</dbReference>